<feature type="domain" description="HTH tetR-type" evidence="3">
    <location>
        <begin position="2"/>
        <end position="62"/>
    </location>
</feature>
<dbReference type="InterPro" id="IPR009057">
    <property type="entry name" value="Homeodomain-like_sf"/>
</dbReference>
<dbReference type="Proteomes" id="UP000502248">
    <property type="component" value="Chromosome"/>
</dbReference>
<dbReference type="EMBL" id="CP051680">
    <property type="protein sequence ID" value="QJD86089.1"/>
    <property type="molecule type" value="Genomic_DNA"/>
</dbReference>
<dbReference type="GO" id="GO:0003677">
    <property type="term" value="F:DNA binding"/>
    <property type="evidence" value="ECO:0007669"/>
    <property type="project" value="UniProtKB-UniRule"/>
</dbReference>
<dbReference type="Gene3D" id="1.10.357.10">
    <property type="entry name" value="Tetracycline Repressor, domain 2"/>
    <property type="match status" value="1"/>
</dbReference>
<keyword evidence="1 2" id="KW-0238">DNA-binding</keyword>
<sequence>MSLLRQRIMDSAMRFFTEKGYYATSIQDIANDCAIAKGSLYKIFPSKDDLLIEVLGERLLLLREQTERIINDTQYSPKDRFVKETLLQLEFIAEYKLNFRSEHDLPTLENGGKLNAFAAGLKTRLTKYYADCIVRAYGPEAEPYKWDFVVILVGTMKQYMTFGYFVNSHFDLDKISNYIADRMDEVAAGVLAKKPEPLFDSSAIEHFFGISEDEPESSPEKLRIDLVQHLETAIHELPVPMTRKAELLDAVGIIKEQFALEDFKPVLVRALLEFLSNQHELASYVGQLERVLACEKRKA</sequence>
<reference evidence="4 5" key="1">
    <citation type="submission" date="2020-04" db="EMBL/GenBank/DDBJ databases">
        <title>Genome sequencing of novel species.</title>
        <authorList>
            <person name="Heo J."/>
            <person name="Kim S.-J."/>
            <person name="Kim J.-S."/>
            <person name="Hong S.-B."/>
            <person name="Kwon S.-W."/>
        </authorList>
    </citation>
    <scope>NUCLEOTIDE SEQUENCE [LARGE SCALE GENOMIC DNA]</scope>
    <source>
        <strain evidence="4 5">MFER-1</strain>
    </source>
</reference>
<feature type="DNA-binding region" description="H-T-H motif" evidence="2">
    <location>
        <begin position="25"/>
        <end position="44"/>
    </location>
</feature>
<accession>A0A7Z2ZNG7</accession>
<protein>
    <submittedName>
        <fullName evidence="4">TetR/AcrR family transcriptional regulator</fullName>
    </submittedName>
</protein>
<dbReference type="PANTHER" id="PTHR43479">
    <property type="entry name" value="ACREF/ENVCD OPERON REPRESSOR-RELATED"/>
    <property type="match status" value="1"/>
</dbReference>
<dbReference type="InterPro" id="IPR050624">
    <property type="entry name" value="HTH-type_Tx_Regulator"/>
</dbReference>
<dbReference type="InterPro" id="IPR001647">
    <property type="entry name" value="HTH_TetR"/>
</dbReference>
<dbReference type="SUPFAM" id="SSF46689">
    <property type="entry name" value="Homeodomain-like"/>
    <property type="match status" value="1"/>
</dbReference>
<dbReference type="PROSITE" id="PS50977">
    <property type="entry name" value="HTH_TETR_2"/>
    <property type="match status" value="1"/>
</dbReference>
<evidence type="ECO:0000313" key="5">
    <source>
        <dbReference type="Proteomes" id="UP000502248"/>
    </source>
</evidence>
<evidence type="ECO:0000256" key="2">
    <source>
        <dbReference type="PROSITE-ProRule" id="PRU00335"/>
    </source>
</evidence>
<evidence type="ECO:0000256" key="1">
    <source>
        <dbReference type="ARBA" id="ARBA00023125"/>
    </source>
</evidence>
<name>A0A7Z2ZNG7_9BACL</name>
<dbReference type="Pfam" id="PF00440">
    <property type="entry name" value="TetR_N"/>
    <property type="match status" value="1"/>
</dbReference>
<dbReference type="PRINTS" id="PR00455">
    <property type="entry name" value="HTHTETR"/>
</dbReference>
<gene>
    <name evidence="4" type="ORF">HH215_24870</name>
</gene>
<dbReference type="AlphaFoldDB" id="A0A7Z2ZNG7"/>
<dbReference type="KEGG" id="cheb:HH215_24870"/>
<dbReference type="RefSeq" id="WP_169282341.1">
    <property type="nucleotide sequence ID" value="NZ_CP051680.1"/>
</dbReference>
<organism evidence="4 5">
    <name type="scientific">Cohnella herbarum</name>
    <dbReference type="NCBI Taxonomy" id="2728023"/>
    <lineage>
        <taxon>Bacteria</taxon>
        <taxon>Bacillati</taxon>
        <taxon>Bacillota</taxon>
        <taxon>Bacilli</taxon>
        <taxon>Bacillales</taxon>
        <taxon>Paenibacillaceae</taxon>
        <taxon>Cohnella</taxon>
    </lineage>
</organism>
<dbReference type="PANTHER" id="PTHR43479:SF22">
    <property type="entry name" value="TRANSCRIPTIONAL REGULATOR, TETR FAMILY"/>
    <property type="match status" value="1"/>
</dbReference>
<proteinExistence type="predicted"/>
<keyword evidence="5" id="KW-1185">Reference proteome</keyword>
<evidence type="ECO:0000313" key="4">
    <source>
        <dbReference type="EMBL" id="QJD86089.1"/>
    </source>
</evidence>
<evidence type="ECO:0000259" key="3">
    <source>
        <dbReference type="PROSITE" id="PS50977"/>
    </source>
</evidence>